<dbReference type="HOGENOM" id="CLU_2373302_0_0_1"/>
<reference evidence="1" key="1">
    <citation type="submission" date="2011-01" db="EMBL/GenBank/DDBJ databases">
        <title>The Genome Sequence of Nematocida parisii strain ERTm3.</title>
        <authorList>
            <consortium name="The Broad Institute Genome Sequencing Platform"/>
            <consortium name="The Broad Institute Genome Sequencing Center for Infectious Disease"/>
            <person name="Cuomo C."/>
            <person name="Troemel E."/>
            <person name="Young S.K."/>
            <person name="Zeng Q."/>
            <person name="Gargeya S."/>
            <person name="Fitzgerald M."/>
            <person name="Haas B."/>
            <person name="Abouelleil A."/>
            <person name="Alvarado L."/>
            <person name="Arachchi H.M."/>
            <person name="Berlin A."/>
            <person name="Chapman S.B."/>
            <person name="Gearin G."/>
            <person name="Goldberg J."/>
            <person name="Griggs A."/>
            <person name="Gujja S."/>
            <person name="Hansen M."/>
            <person name="Heiman D."/>
            <person name="Howarth C."/>
            <person name="Larimer J."/>
            <person name="Lui A."/>
            <person name="MacDonald P.J.P."/>
            <person name="McCowen C."/>
            <person name="Montmayeur A."/>
            <person name="Murphy C."/>
            <person name="Neiman D."/>
            <person name="Pearson M."/>
            <person name="Priest M."/>
            <person name="Roberts A."/>
            <person name="Saif S."/>
            <person name="Shea T."/>
            <person name="Sisk P."/>
            <person name="Stolte C."/>
            <person name="Sykes S."/>
            <person name="Wortman J."/>
            <person name="Nusbaum C."/>
            <person name="Birren B."/>
        </authorList>
    </citation>
    <scope>NUCLEOTIDE SEQUENCE</scope>
    <source>
        <strain evidence="1">ERTm3</strain>
    </source>
</reference>
<evidence type="ECO:0000313" key="2">
    <source>
        <dbReference type="Proteomes" id="UP000002872"/>
    </source>
</evidence>
<dbReference type="EMBL" id="GL870878">
    <property type="protein sequence ID" value="EIJ88610.1"/>
    <property type="molecule type" value="Genomic_DNA"/>
</dbReference>
<dbReference type="Proteomes" id="UP000002872">
    <property type="component" value="Unassembled WGS sequence"/>
</dbReference>
<organism evidence="1 2">
    <name type="scientific">Nematocida parisii (strain ERTm3)</name>
    <name type="common">Nematode killer fungus</name>
    <dbReference type="NCBI Taxonomy" id="935791"/>
    <lineage>
        <taxon>Eukaryota</taxon>
        <taxon>Fungi</taxon>
        <taxon>Fungi incertae sedis</taxon>
        <taxon>Microsporidia</taxon>
        <taxon>Nematocida</taxon>
    </lineage>
</organism>
<dbReference type="InParanoid" id="I3EHB3"/>
<evidence type="ECO:0000313" key="1">
    <source>
        <dbReference type="EMBL" id="EIJ88610.1"/>
    </source>
</evidence>
<keyword evidence="2" id="KW-1185">Reference proteome</keyword>
<dbReference type="VEuPathDB" id="MicrosporidiaDB:NEQG_01300"/>
<proteinExistence type="predicted"/>
<dbReference type="OrthoDB" id="10359188at2759"/>
<accession>I3EHB3</accession>
<dbReference type="AlphaFoldDB" id="I3EHB3"/>
<name>I3EHB3_NEMP3</name>
<gene>
    <name evidence="1" type="ORF">NEQG_01300</name>
</gene>
<sequence>MGEDQDQVFSIESYSSLLIKQIHISKYPLKPKDLHKIDKVQNIMIIDAYLNLQRVRHELYGSTFKYFILPDRARITLESLCKKKYKRNSIHLDKK</sequence>
<protein>
    <submittedName>
        <fullName evidence="1">Uncharacterized protein</fullName>
    </submittedName>
</protein>